<dbReference type="PANTHER" id="PTHR46495:SF1">
    <property type="entry name" value="DUAL SPECIFICITY PHOSPHATASE 21"/>
    <property type="match status" value="1"/>
</dbReference>
<keyword evidence="7" id="KW-0378">Hydrolase</keyword>
<evidence type="ECO:0000256" key="2">
    <source>
        <dbReference type="ARBA" id="ARBA00004496"/>
    </source>
</evidence>
<organism evidence="16 17">
    <name type="scientific">Octodon degus</name>
    <name type="common">Degu</name>
    <name type="synonym">Sciurus degus</name>
    <dbReference type="NCBI Taxonomy" id="10160"/>
    <lineage>
        <taxon>Eukaryota</taxon>
        <taxon>Metazoa</taxon>
        <taxon>Chordata</taxon>
        <taxon>Craniata</taxon>
        <taxon>Vertebrata</taxon>
        <taxon>Euteleostomi</taxon>
        <taxon>Mammalia</taxon>
        <taxon>Eutheria</taxon>
        <taxon>Euarchontoglires</taxon>
        <taxon>Glires</taxon>
        <taxon>Rodentia</taxon>
        <taxon>Hystricomorpha</taxon>
        <taxon>Octodontidae</taxon>
        <taxon>Octodon</taxon>
    </lineage>
</organism>
<keyword evidence="11" id="KW-0539">Nucleus</keyword>
<evidence type="ECO:0000256" key="13">
    <source>
        <dbReference type="ARBA" id="ARBA00048336"/>
    </source>
</evidence>
<dbReference type="GO" id="GO:0017017">
    <property type="term" value="F:MAP kinase tyrosine/serine/threonine phosphatase activity"/>
    <property type="evidence" value="ECO:0007669"/>
    <property type="project" value="InterPro"/>
</dbReference>
<dbReference type="InterPro" id="IPR020422">
    <property type="entry name" value="TYR_PHOSPHATASE_DUAL_dom"/>
</dbReference>
<evidence type="ECO:0000256" key="10">
    <source>
        <dbReference type="ARBA" id="ARBA00023136"/>
    </source>
</evidence>
<dbReference type="Gene3D" id="3.90.190.10">
    <property type="entry name" value="Protein tyrosine phosphatase superfamily"/>
    <property type="match status" value="1"/>
</dbReference>
<evidence type="ECO:0000256" key="3">
    <source>
        <dbReference type="ARBA" id="ARBA00004637"/>
    </source>
</evidence>
<keyword evidence="6" id="KW-0999">Mitochondrion inner membrane</keyword>
<evidence type="ECO:0000256" key="6">
    <source>
        <dbReference type="ARBA" id="ARBA00022792"/>
    </source>
</evidence>
<comment type="subcellular location">
    <subcellularLocation>
        <location evidence="2">Cytoplasm</location>
    </subcellularLocation>
    <subcellularLocation>
        <location evidence="3">Mitochondrion inner membrane</location>
        <topology evidence="3">Peripheral membrane protein</topology>
    </subcellularLocation>
    <subcellularLocation>
        <location evidence="1">Nucleus</location>
    </subcellularLocation>
</comment>
<keyword evidence="8" id="KW-0904">Protein phosphatase</keyword>
<dbReference type="GO" id="GO:0004725">
    <property type="term" value="F:protein tyrosine phosphatase activity"/>
    <property type="evidence" value="ECO:0007669"/>
    <property type="project" value="TreeGrafter"/>
</dbReference>
<protein>
    <submittedName>
        <fullName evidence="17">Dual specificity phosphatase 21</fullName>
    </submittedName>
</protein>
<evidence type="ECO:0000256" key="12">
    <source>
        <dbReference type="ARBA" id="ARBA00047761"/>
    </source>
</evidence>
<sequence>MTTPPNLLPSEAVGQPTIYDLSRITGSLYVSNAEAANSKFILSCYNITTVINASVEVVNTFFENIQYVQVPVSDTPTSNIYDFFDPIADHIHSVEMKQGCTLMHCAAGVSRSPALCLAYLMKYRSMNLLDAHTWTKSCRPIIRPNNGFWEQLIHYEFKLFSKNTVYMVNSPVGLIPNMYENEVNLMMSM</sequence>
<evidence type="ECO:0000256" key="4">
    <source>
        <dbReference type="ARBA" id="ARBA00008601"/>
    </source>
</evidence>
<dbReference type="OrthoDB" id="285418at2759"/>
<comment type="catalytic activity">
    <reaction evidence="12">
        <text>O-phospho-L-seryl-[protein] + H2O = L-seryl-[protein] + phosphate</text>
        <dbReference type="Rhea" id="RHEA:20629"/>
        <dbReference type="Rhea" id="RHEA-COMP:9863"/>
        <dbReference type="Rhea" id="RHEA-COMP:11604"/>
        <dbReference type="ChEBI" id="CHEBI:15377"/>
        <dbReference type="ChEBI" id="CHEBI:29999"/>
        <dbReference type="ChEBI" id="CHEBI:43474"/>
        <dbReference type="ChEBI" id="CHEBI:83421"/>
        <dbReference type="EC" id="3.1.3.16"/>
    </reaction>
</comment>
<evidence type="ECO:0000256" key="5">
    <source>
        <dbReference type="ARBA" id="ARBA00022490"/>
    </source>
</evidence>
<feature type="domain" description="Tyrosine specific protein phosphatases" evidence="15">
    <location>
        <begin position="81"/>
        <end position="140"/>
    </location>
</feature>
<accession>A0A6P3FEQ8</accession>
<dbReference type="GO" id="GO:0005743">
    <property type="term" value="C:mitochondrial inner membrane"/>
    <property type="evidence" value="ECO:0007669"/>
    <property type="project" value="UniProtKB-SubCell"/>
</dbReference>
<dbReference type="FunFam" id="3.90.190.10:FF:000049">
    <property type="entry name" value="Dual specificity protein phosphatase 14"/>
    <property type="match status" value="1"/>
</dbReference>
<dbReference type="Proteomes" id="UP000515203">
    <property type="component" value="Unplaced"/>
</dbReference>
<dbReference type="SMART" id="SM00195">
    <property type="entry name" value="DSPc"/>
    <property type="match status" value="1"/>
</dbReference>
<dbReference type="PROSITE" id="PS50056">
    <property type="entry name" value="TYR_PHOSPHATASE_2"/>
    <property type="match status" value="1"/>
</dbReference>
<keyword evidence="16" id="KW-1185">Reference proteome</keyword>
<reference evidence="17" key="1">
    <citation type="submission" date="2025-08" db="UniProtKB">
        <authorList>
            <consortium name="RefSeq"/>
        </authorList>
    </citation>
    <scope>IDENTIFICATION</scope>
</reference>
<dbReference type="PROSITE" id="PS50054">
    <property type="entry name" value="TYR_PHOSPHATASE_DUAL"/>
    <property type="match status" value="1"/>
</dbReference>
<evidence type="ECO:0000313" key="17">
    <source>
        <dbReference type="RefSeq" id="XP_004645368.1"/>
    </source>
</evidence>
<dbReference type="PRINTS" id="PR01910">
    <property type="entry name" value="ADSPHPHTASEB"/>
</dbReference>
<dbReference type="InterPro" id="IPR000387">
    <property type="entry name" value="Tyr_Pase_dom"/>
</dbReference>
<dbReference type="PANTHER" id="PTHR46495">
    <property type="entry name" value="DUAL SPECIFICITY PROTEIN PHOSPHATASE 21"/>
    <property type="match status" value="1"/>
</dbReference>
<dbReference type="GeneID" id="101586755"/>
<keyword evidence="10" id="KW-0472">Membrane</keyword>
<comment type="catalytic activity">
    <reaction evidence="13">
        <text>O-phospho-L-threonyl-[protein] + H2O = L-threonyl-[protein] + phosphate</text>
        <dbReference type="Rhea" id="RHEA:47004"/>
        <dbReference type="Rhea" id="RHEA-COMP:11060"/>
        <dbReference type="Rhea" id="RHEA-COMP:11605"/>
        <dbReference type="ChEBI" id="CHEBI:15377"/>
        <dbReference type="ChEBI" id="CHEBI:30013"/>
        <dbReference type="ChEBI" id="CHEBI:43474"/>
        <dbReference type="ChEBI" id="CHEBI:61977"/>
        <dbReference type="EC" id="3.1.3.16"/>
    </reaction>
</comment>
<evidence type="ECO:0000256" key="11">
    <source>
        <dbReference type="ARBA" id="ARBA00023242"/>
    </source>
</evidence>
<dbReference type="InterPro" id="IPR000340">
    <property type="entry name" value="Dual-sp_phosphatase_cat-dom"/>
</dbReference>
<dbReference type="GO" id="GO:0005634">
    <property type="term" value="C:nucleus"/>
    <property type="evidence" value="ECO:0007669"/>
    <property type="project" value="UniProtKB-SubCell"/>
</dbReference>
<name>A0A6P3FEQ8_OCTDE</name>
<dbReference type="GO" id="GO:0004722">
    <property type="term" value="F:protein serine/threonine phosphatase activity"/>
    <property type="evidence" value="ECO:0007669"/>
    <property type="project" value="UniProtKB-EC"/>
</dbReference>
<evidence type="ECO:0000256" key="8">
    <source>
        <dbReference type="ARBA" id="ARBA00022912"/>
    </source>
</evidence>
<comment type="similarity">
    <text evidence="4">Belongs to the protein-tyrosine phosphatase family. Non-receptor class dual specificity subfamily.</text>
</comment>
<evidence type="ECO:0000256" key="1">
    <source>
        <dbReference type="ARBA" id="ARBA00004123"/>
    </source>
</evidence>
<keyword evidence="9" id="KW-0496">Mitochondrion</keyword>
<dbReference type="SUPFAM" id="SSF52799">
    <property type="entry name" value="(Phosphotyrosine protein) phosphatases II"/>
    <property type="match status" value="1"/>
</dbReference>
<dbReference type="PRINTS" id="PR01908">
    <property type="entry name" value="ADSPHPHTASE"/>
</dbReference>
<keyword evidence="5" id="KW-0963">Cytoplasm</keyword>
<dbReference type="InterPro" id="IPR020420">
    <property type="entry name" value="Atypical_DUSP_subfamB"/>
</dbReference>
<dbReference type="InterPro" id="IPR016130">
    <property type="entry name" value="Tyr_Pase_AS"/>
</dbReference>
<dbReference type="RefSeq" id="XP_004645368.1">
    <property type="nucleotide sequence ID" value="XM_004645311.1"/>
</dbReference>
<feature type="domain" description="Tyrosine-protein phosphatase" evidence="14">
    <location>
        <begin position="20"/>
        <end position="161"/>
    </location>
</feature>
<proteinExistence type="inferred from homology"/>
<evidence type="ECO:0000259" key="15">
    <source>
        <dbReference type="PROSITE" id="PS50056"/>
    </source>
</evidence>
<evidence type="ECO:0000259" key="14">
    <source>
        <dbReference type="PROSITE" id="PS50054"/>
    </source>
</evidence>
<dbReference type="AlphaFoldDB" id="A0A6P3FEQ8"/>
<evidence type="ECO:0000256" key="7">
    <source>
        <dbReference type="ARBA" id="ARBA00022801"/>
    </source>
</evidence>
<evidence type="ECO:0000256" key="9">
    <source>
        <dbReference type="ARBA" id="ARBA00023128"/>
    </source>
</evidence>
<dbReference type="PROSITE" id="PS00383">
    <property type="entry name" value="TYR_PHOSPHATASE_1"/>
    <property type="match status" value="1"/>
</dbReference>
<dbReference type="InParanoid" id="A0A6P3FEQ8"/>
<evidence type="ECO:0000313" key="16">
    <source>
        <dbReference type="Proteomes" id="UP000515203"/>
    </source>
</evidence>
<dbReference type="Pfam" id="PF00782">
    <property type="entry name" value="DSPc"/>
    <property type="match status" value="1"/>
</dbReference>
<gene>
    <name evidence="17" type="primary">LOC101586755</name>
</gene>
<dbReference type="FunCoup" id="A0A6P3FEQ8">
    <property type="interactions" value="59"/>
</dbReference>
<dbReference type="InterPro" id="IPR029021">
    <property type="entry name" value="Prot-tyrosine_phosphatase-like"/>
</dbReference>